<keyword evidence="4" id="KW-0297">G-protein coupled receptor</keyword>
<dbReference type="InterPro" id="IPR017981">
    <property type="entry name" value="GPCR_2-like_7TM"/>
</dbReference>
<feature type="transmembrane region" description="Helical" evidence="8">
    <location>
        <begin position="54"/>
        <end position="74"/>
    </location>
</feature>
<dbReference type="Pfam" id="PF05462">
    <property type="entry name" value="Dicty_CAR"/>
    <property type="match status" value="1"/>
</dbReference>
<dbReference type="PRINTS" id="PR02001">
    <property type="entry name" value="GCR1CAMPR"/>
</dbReference>
<dbReference type="SUPFAM" id="SSF81321">
    <property type="entry name" value="Family A G protein-coupled receptor-like"/>
    <property type="match status" value="1"/>
</dbReference>
<evidence type="ECO:0000256" key="8">
    <source>
        <dbReference type="SAM" id="Phobius"/>
    </source>
</evidence>
<evidence type="ECO:0000259" key="9">
    <source>
        <dbReference type="PROSITE" id="PS50261"/>
    </source>
</evidence>
<feature type="transmembrane region" description="Helical" evidence="8">
    <location>
        <begin position="20"/>
        <end position="42"/>
    </location>
</feature>
<organism evidence="10 11">
    <name type="scientific">Porites lobata</name>
    <dbReference type="NCBI Taxonomy" id="104759"/>
    <lineage>
        <taxon>Eukaryota</taxon>
        <taxon>Metazoa</taxon>
        <taxon>Cnidaria</taxon>
        <taxon>Anthozoa</taxon>
        <taxon>Hexacorallia</taxon>
        <taxon>Scleractinia</taxon>
        <taxon>Fungiina</taxon>
        <taxon>Poritidae</taxon>
        <taxon>Porites</taxon>
    </lineage>
</organism>
<dbReference type="PRINTS" id="PR02000">
    <property type="entry name" value="GCR1PLANT"/>
</dbReference>
<dbReference type="Proteomes" id="UP001159405">
    <property type="component" value="Unassembled WGS sequence"/>
</dbReference>
<keyword evidence="6" id="KW-0675">Receptor</keyword>
<evidence type="ECO:0000313" key="10">
    <source>
        <dbReference type="EMBL" id="CAH3104560.1"/>
    </source>
</evidence>
<dbReference type="InterPro" id="IPR022340">
    <property type="entry name" value="GPCR_GCR1_put"/>
</dbReference>
<evidence type="ECO:0000256" key="6">
    <source>
        <dbReference type="ARBA" id="ARBA00023170"/>
    </source>
</evidence>
<reference evidence="10 11" key="1">
    <citation type="submission" date="2022-05" db="EMBL/GenBank/DDBJ databases">
        <authorList>
            <consortium name="Genoscope - CEA"/>
            <person name="William W."/>
        </authorList>
    </citation>
    <scope>NUCLEOTIDE SEQUENCE [LARGE SCALE GENOMIC DNA]</scope>
</reference>
<evidence type="ECO:0000313" key="11">
    <source>
        <dbReference type="Proteomes" id="UP001159405"/>
    </source>
</evidence>
<feature type="transmembrane region" description="Helical" evidence="8">
    <location>
        <begin position="222"/>
        <end position="242"/>
    </location>
</feature>
<evidence type="ECO:0000256" key="7">
    <source>
        <dbReference type="ARBA" id="ARBA00023224"/>
    </source>
</evidence>
<dbReference type="PANTHER" id="PTHR23112">
    <property type="entry name" value="G PROTEIN-COUPLED RECEPTOR 157-RELATED"/>
    <property type="match status" value="1"/>
</dbReference>
<feature type="transmembrane region" description="Helical" evidence="8">
    <location>
        <begin position="168"/>
        <end position="188"/>
    </location>
</feature>
<dbReference type="InterPro" id="IPR022343">
    <property type="entry name" value="GCR1-cAMP_receptor"/>
</dbReference>
<evidence type="ECO:0000256" key="5">
    <source>
        <dbReference type="ARBA" id="ARBA00023136"/>
    </source>
</evidence>
<protein>
    <recommendedName>
        <fullName evidence="9">G-protein coupled receptors family 2 profile 2 domain-containing protein</fullName>
    </recommendedName>
</protein>
<feature type="transmembrane region" description="Helical" evidence="8">
    <location>
        <begin position="86"/>
        <end position="110"/>
    </location>
</feature>
<evidence type="ECO:0000256" key="4">
    <source>
        <dbReference type="ARBA" id="ARBA00023040"/>
    </source>
</evidence>
<dbReference type="PROSITE" id="PS50261">
    <property type="entry name" value="G_PROTEIN_RECEP_F2_4"/>
    <property type="match status" value="1"/>
</dbReference>
<comment type="caution">
    <text evidence="10">The sequence shown here is derived from an EMBL/GenBank/DDBJ whole genome shotgun (WGS) entry which is preliminary data.</text>
</comment>
<keyword evidence="5 8" id="KW-0472">Membrane</keyword>
<name>A0ABN8NHJ1_9CNID</name>
<keyword evidence="2 8" id="KW-0812">Transmembrane</keyword>
<evidence type="ECO:0000256" key="3">
    <source>
        <dbReference type="ARBA" id="ARBA00022989"/>
    </source>
</evidence>
<feature type="domain" description="G-protein coupled receptors family 2 profile 2" evidence="9">
    <location>
        <begin position="19"/>
        <end position="276"/>
    </location>
</feature>
<feature type="transmembrane region" description="Helical" evidence="8">
    <location>
        <begin position="122"/>
        <end position="140"/>
    </location>
</feature>
<proteinExistence type="predicted"/>
<dbReference type="EMBL" id="CALNXK010000017">
    <property type="protein sequence ID" value="CAH3104560.1"/>
    <property type="molecule type" value="Genomic_DNA"/>
</dbReference>
<accession>A0ABN8NHJ1</accession>
<dbReference type="Gene3D" id="1.20.1070.10">
    <property type="entry name" value="Rhodopsin 7-helix transmembrane proteins"/>
    <property type="match status" value="1"/>
</dbReference>
<keyword evidence="7" id="KW-0807">Transducer</keyword>
<comment type="subcellular location">
    <subcellularLocation>
        <location evidence="1">Membrane</location>
        <topology evidence="1">Multi-pass membrane protein</topology>
    </subcellularLocation>
</comment>
<sequence>MRDNNCTLFNDQQHYCTAIYAVKQIVSSLELVGSLFIIFVIWLFKTYKYFNQRLILALSVAALGESISILMTGVPQDRGPLCQTQAWLLTYFVLGVLFWVCCITFNIWRATRGDRAKRLERYYHMISWGVPLIFASLPFSQDVYGPAGPWCWIAGDVENSAIWRMATYYIPLFICIIGLFTVCMFILITHRRQAQRWQGVYSGNNATEHQQRQLWMRDVKSLMAYPVIYFLLSLAPFIHRVYNIFSSKPNFTLILLHVISIPLTGLINAFAFGWNKETLRRLNRDNFKVALQQHFAFGNARIELSMGEHRLGEPTEGVQLDTNALPLKYHNPGMDNDI</sequence>
<evidence type="ECO:0000256" key="2">
    <source>
        <dbReference type="ARBA" id="ARBA00022692"/>
    </source>
</evidence>
<gene>
    <name evidence="10" type="ORF">PLOB_00012685</name>
</gene>
<evidence type="ECO:0000256" key="1">
    <source>
        <dbReference type="ARBA" id="ARBA00004141"/>
    </source>
</evidence>
<keyword evidence="3 8" id="KW-1133">Transmembrane helix</keyword>
<feature type="transmembrane region" description="Helical" evidence="8">
    <location>
        <begin position="254"/>
        <end position="274"/>
    </location>
</feature>
<dbReference type="PANTHER" id="PTHR23112:SF43">
    <property type="entry name" value="CYCLIC AMP RECEPTOR-LIKE PROTEIN A"/>
    <property type="match status" value="1"/>
</dbReference>
<keyword evidence="11" id="KW-1185">Reference proteome</keyword>